<dbReference type="InterPro" id="IPR011009">
    <property type="entry name" value="Kinase-like_dom_sf"/>
</dbReference>
<dbReference type="EMBL" id="ML978122">
    <property type="protein sequence ID" value="KAF2103107.1"/>
    <property type="molecule type" value="Genomic_DNA"/>
</dbReference>
<protein>
    <recommendedName>
        <fullName evidence="1">Protein kinase domain-containing protein</fullName>
    </recommendedName>
</protein>
<feature type="domain" description="Protein kinase" evidence="1">
    <location>
        <begin position="151"/>
        <end position="530"/>
    </location>
</feature>
<dbReference type="PROSITE" id="PS50011">
    <property type="entry name" value="PROTEIN_KINASE_DOM"/>
    <property type="match status" value="1"/>
</dbReference>
<dbReference type="GO" id="GO:0004672">
    <property type="term" value="F:protein kinase activity"/>
    <property type="evidence" value="ECO:0007669"/>
    <property type="project" value="InterPro"/>
</dbReference>
<dbReference type="AlphaFoldDB" id="A0A9P4MD50"/>
<comment type="caution">
    <text evidence="2">The sequence shown here is derived from an EMBL/GenBank/DDBJ whole genome shotgun (WGS) entry which is preliminary data.</text>
</comment>
<accession>A0A9P4MD50</accession>
<dbReference type="Proteomes" id="UP000799772">
    <property type="component" value="Unassembled WGS sequence"/>
</dbReference>
<dbReference type="Gene3D" id="1.10.510.10">
    <property type="entry name" value="Transferase(Phosphotransferase) domain 1"/>
    <property type="match status" value="1"/>
</dbReference>
<keyword evidence="3" id="KW-1185">Reference proteome</keyword>
<organism evidence="2 3">
    <name type="scientific">Rhizodiscina lignyota</name>
    <dbReference type="NCBI Taxonomy" id="1504668"/>
    <lineage>
        <taxon>Eukaryota</taxon>
        <taxon>Fungi</taxon>
        <taxon>Dikarya</taxon>
        <taxon>Ascomycota</taxon>
        <taxon>Pezizomycotina</taxon>
        <taxon>Dothideomycetes</taxon>
        <taxon>Pleosporomycetidae</taxon>
        <taxon>Aulographales</taxon>
        <taxon>Rhizodiscinaceae</taxon>
        <taxon>Rhizodiscina</taxon>
    </lineage>
</organism>
<evidence type="ECO:0000259" key="1">
    <source>
        <dbReference type="PROSITE" id="PS50011"/>
    </source>
</evidence>
<dbReference type="PANTHER" id="PTHR37542">
    <property type="entry name" value="HELO DOMAIN-CONTAINING PROTEIN-RELATED"/>
    <property type="match status" value="1"/>
</dbReference>
<sequence>NKYGKILIQTCSAFKNADQEIFERAIRIESCWKRTSVQLDSLSRVSSDLDEEHEALQNQILVILSSKLKAADLKLNSYLEEGPCPSPENSATSSKMVKIKRFKYALLKESLDKTILDLESWQKELFDPSWFLIARVAGQLVDKELSGTSQKSNVITTASGVRDSLSKSPRQNVSVFLPEDGLESAKIAHIPLSSAKSVQRAGSTKWLIQDSISCESSADFSQRRKAIRDLGRKLKAADPSTFALLNLVGVVAEIASNEFRLIFRTPDKMDDPQSLRTALIYKDSNHSLSDRFRIATQLARAICSFHTFGFVHKSIRPENILLFQDEDSILGSAFLLGFEKIRLEAGQTRLTGDDAWEKNLYRHPQRQGVKLQEPYVMQHDIYSLGVCLLEIGLWQSFVLYDDASSSPSEAVAYRFGAKATDRASYAESVKGNLLGLARESLPSRMGCKYAKIVETCLTCLDEGSDDFGDESEFQDEDGVLVAVRYIEKVGHLVRLADKQLTSQGPSTAWQHFSMRRPNAETTKLSWMIRV</sequence>
<gene>
    <name evidence="2" type="ORF">NA57DRAFT_31853</name>
</gene>
<dbReference type="InterPro" id="IPR000719">
    <property type="entry name" value="Prot_kinase_dom"/>
</dbReference>
<evidence type="ECO:0000313" key="3">
    <source>
        <dbReference type="Proteomes" id="UP000799772"/>
    </source>
</evidence>
<evidence type="ECO:0000313" key="2">
    <source>
        <dbReference type="EMBL" id="KAF2103107.1"/>
    </source>
</evidence>
<proteinExistence type="predicted"/>
<reference evidence="2" key="1">
    <citation type="journal article" date="2020" name="Stud. Mycol.">
        <title>101 Dothideomycetes genomes: a test case for predicting lifestyles and emergence of pathogens.</title>
        <authorList>
            <person name="Haridas S."/>
            <person name="Albert R."/>
            <person name="Binder M."/>
            <person name="Bloem J."/>
            <person name="Labutti K."/>
            <person name="Salamov A."/>
            <person name="Andreopoulos B."/>
            <person name="Baker S."/>
            <person name="Barry K."/>
            <person name="Bills G."/>
            <person name="Bluhm B."/>
            <person name="Cannon C."/>
            <person name="Castanera R."/>
            <person name="Culley D."/>
            <person name="Daum C."/>
            <person name="Ezra D."/>
            <person name="Gonzalez J."/>
            <person name="Henrissat B."/>
            <person name="Kuo A."/>
            <person name="Liang C."/>
            <person name="Lipzen A."/>
            <person name="Lutzoni F."/>
            <person name="Magnuson J."/>
            <person name="Mondo S."/>
            <person name="Nolan M."/>
            <person name="Ohm R."/>
            <person name="Pangilinan J."/>
            <person name="Park H.-J."/>
            <person name="Ramirez L."/>
            <person name="Alfaro M."/>
            <person name="Sun H."/>
            <person name="Tritt A."/>
            <person name="Yoshinaga Y."/>
            <person name="Zwiers L.-H."/>
            <person name="Turgeon B."/>
            <person name="Goodwin S."/>
            <person name="Spatafora J."/>
            <person name="Crous P."/>
            <person name="Grigoriev I."/>
        </authorList>
    </citation>
    <scope>NUCLEOTIDE SEQUENCE</scope>
    <source>
        <strain evidence="2">CBS 133067</strain>
    </source>
</reference>
<feature type="non-terminal residue" evidence="2">
    <location>
        <position position="1"/>
    </location>
</feature>
<dbReference type="PANTHER" id="PTHR37542:SF1">
    <property type="entry name" value="PRION-INHIBITION AND PROPAGATION HELO DOMAIN-CONTAINING PROTEIN"/>
    <property type="match status" value="1"/>
</dbReference>
<dbReference type="SUPFAM" id="SSF56112">
    <property type="entry name" value="Protein kinase-like (PK-like)"/>
    <property type="match status" value="1"/>
</dbReference>
<dbReference type="OrthoDB" id="1911848at2759"/>
<dbReference type="GO" id="GO:0005524">
    <property type="term" value="F:ATP binding"/>
    <property type="evidence" value="ECO:0007669"/>
    <property type="project" value="InterPro"/>
</dbReference>
<name>A0A9P4MD50_9PEZI</name>